<name>A0A8J3VFT1_9ACTN</name>
<dbReference type="PROSITE" id="PS51186">
    <property type="entry name" value="GNAT"/>
    <property type="match status" value="1"/>
</dbReference>
<evidence type="ECO:0000313" key="3">
    <source>
        <dbReference type="Proteomes" id="UP000612899"/>
    </source>
</evidence>
<proteinExistence type="predicted"/>
<dbReference type="Pfam" id="PF00583">
    <property type="entry name" value="Acetyltransf_1"/>
    <property type="match status" value="1"/>
</dbReference>
<accession>A0A8J3VFT1</accession>
<reference evidence="2" key="1">
    <citation type="submission" date="2021-01" db="EMBL/GenBank/DDBJ databases">
        <title>Whole genome shotgun sequence of Rhizocola hellebori NBRC 109834.</title>
        <authorList>
            <person name="Komaki H."/>
            <person name="Tamura T."/>
        </authorList>
    </citation>
    <scope>NUCLEOTIDE SEQUENCE</scope>
    <source>
        <strain evidence="2">NBRC 109834</strain>
    </source>
</reference>
<dbReference type="InterPro" id="IPR000182">
    <property type="entry name" value="GNAT_dom"/>
</dbReference>
<dbReference type="Proteomes" id="UP000612899">
    <property type="component" value="Unassembled WGS sequence"/>
</dbReference>
<dbReference type="Gene3D" id="3.40.630.30">
    <property type="match status" value="1"/>
</dbReference>
<keyword evidence="3" id="KW-1185">Reference proteome</keyword>
<gene>
    <name evidence="2" type="ORF">Rhe02_37160</name>
</gene>
<dbReference type="EMBL" id="BONY01000020">
    <property type="protein sequence ID" value="GIH05649.1"/>
    <property type="molecule type" value="Genomic_DNA"/>
</dbReference>
<comment type="caution">
    <text evidence="2">The sequence shown here is derived from an EMBL/GenBank/DDBJ whole genome shotgun (WGS) entry which is preliminary data.</text>
</comment>
<dbReference type="AlphaFoldDB" id="A0A8J3VFT1"/>
<dbReference type="InterPro" id="IPR016181">
    <property type="entry name" value="Acyl_CoA_acyltransferase"/>
</dbReference>
<protein>
    <recommendedName>
        <fullName evidence="1">N-acetyltransferase domain-containing protein</fullName>
    </recommendedName>
</protein>
<feature type="domain" description="N-acetyltransferase" evidence="1">
    <location>
        <begin position="20"/>
        <end position="157"/>
    </location>
</feature>
<dbReference type="CDD" id="cd04301">
    <property type="entry name" value="NAT_SF"/>
    <property type="match status" value="1"/>
</dbReference>
<evidence type="ECO:0000313" key="2">
    <source>
        <dbReference type="EMBL" id="GIH05649.1"/>
    </source>
</evidence>
<evidence type="ECO:0000259" key="1">
    <source>
        <dbReference type="PROSITE" id="PS51186"/>
    </source>
</evidence>
<sequence length="157" mass="17032">MAAASQRLVFKPADDRDELLRLLTLTLEGTLDAHSRRDLTTASAAEVALGQLDGEFPGYVGPREWWRIACLPDGEPVGFVIPSRNSYNAIIAYIGVVPAHRGHGYIDDILAEGTRILASQDVPRIRAATDVGNIPMAKAFARAGYAVTGRQVDMVWS</sequence>
<organism evidence="2 3">
    <name type="scientific">Rhizocola hellebori</name>
    <dbReference type="NCBI Taxonomy" id="1392758"/>
    <lineage>
        <taxon>Bacteria</taxon>
        <taxon>Bacillati</taxon>
        <taxon>Actinomycetota</taxon>
        <taxon>Actinomycetes</taxon>
        <taxon>Micromonosporales</taxon>
        <taxon>Micromonosporaceae</taxon>
        <taxon>Rhizocola</taxon>
    </lineage>
</organism>
<dbReference type="GO" id="GO:0016747">
    <property type="term" value="F:acyltransferase activity, transferring groups other than amino-acyl groups"/>
    <property type="evidence" value="ECO:0007669"/>
    <property type="project" value="InterPro"/>
</dbReference>
<dbReference type="SUPFAM" id="SSF55729">
    <property type="entry name" value="Acyl-CoA N-acyltransferases (Nat)"/>
    <property type="match status" value="1"/>
</dbReference>